<keyword evidence="4 9" id="KW-0949">S-adenosyl-L-methionine</keyword>
<keyword evidence="9" id="KW-0004">4Fe-4S</keyword>
<dbReference type="PANTHER" id="PTHR13932:SF5">
    <property type="entry name" value="RADICAL S-ADENOSYL METHIONINE DOMAIN-CONTAINING PROTEIN 1, MITOCHONDRIAL"/>
    <property type="match status" value="1"/>
</dbReference>
<keyword evidence="8 9" id="KW-0143">Chaperone</keyword>
<proteinExistence type="inferred from homology"/>
<evidence type="ECO:0000256" key="7">
    <source>
        <dbReference type="ARBA" id="ARBA00023014"/>
    </source>
</evidence>
<dbReference type="InterPro" id="IPR004559">
    <property type="entry name" value="HemW-like"/>
</dbReference>
<sequence>MIITNKAQALYLHMPFCLKKCHYCAFTSFPAPAGEGVFSYLSLIKKELEWRKDFLAPLQTIYVGGGTPTSLSLNALEKLGEIISPYISDKLLEFTVEANPGTLNREKIRFLKDLGVNRVSLGAQSFNDEILLKMGRAHTAAQTLDAYNLLREEGINNLNLDLIIGYPEGRKSFINTVKTAISLKPEHISLYDLKVEENTRLYEEVAKGEIILPEEDEVVLYWEEAINLLEENGYERYEIANFARNQQYSRHNLTYWENKPYLGIGLAAHSKVGLYRFWNPNTMLEYREMLLTGKNYGEEKLTLEEDAKEEIILRLRLKTGLNLQEFQKKYRRDFMAEFGDKIQKFIELGLLFLEDDRLFLTRKGSFVANTVLIEFI</sequence>
<dbReference type="InterPro" id="IPR007197">
    <property type="entry name" value="rSAM"/>
</dbReference>
<evidence type="ECO:0000259" key="10">
    <source>
        <dbReference type="PROSITE" id="PS51918"/>
    </source>
</evidence>
<accession>A0ABX2R5R4</accession>
<gene>
    <name evidence="11" type="ORF">HDG70_000010</name>
</gene>
<evidence type="ECO:0000256" key="6">
    <source>
        <dbReference type="ARBA" id="ARBA00023004"/>
    </source>
</evidence>
<dbReference type="SUPFAM" id="SSF102114">
    <property type="entry name" value="Radical SAM enzymes"/>
    <property type="match status" value="1"/>
</dbReference>
<evidence type="ECO:0000256" key="4">
    <source>
        <dbReference type="ARBA" id="ARBA00022691"/>
    </source>
</evidence>
<reference evidence="11 12" key="1">
    <citation type="submission" date="2020-07" db="EMBL/GenBank/DDBJ databases">
        <title>Genomic Encyclopedia of Type Strains, Phase III (KMG-III): the genomes of soil and plant-associated and newly described type strains.</title>
        <authorList>
            <person name="Whitman W."/>
        </authorList>
    </citation>
    <scope>NUCLEOTIDE SEQUENCE [LARGE SCALE GENOMIC DNA]</scope>
    <source>
        <strain evidence="11 12">DSM 11255</strain>
    </source>
</reference>
<name>A0ABX2R5R4_9THEO</name>
<dbReference type="Gene3D" id="3.20.20.70">
    <property type="entry name" value="Aldolase class I"/>
    <property type="match status" value="1"/>
</dbReference>
<keyword evidence="5 9" id="KW-0479">Metal-binding</keyword>
<dbReference type="GO" id="GO:0051989">
    <property type="term" value="F:coproporphyrinogen dehydrogenase activity"/>
    <property type="evidence" value="ECO:0007669"/>
    <property type="project" value="UniProtKB-EC"/>
</dbReference>
<protein>
    <recommendedName>
        <fullName evidence="2 9">Heme chaperone HemW</fullName>
    </recommendedName>
</protein>
<comment type="caution">
    <text evidence="11">The sequence shown here is derived from an EMBL/GenBank/DDBJ whole genome shotgun (WGS) entry which is preliminary data.</text>
</comment>
<comment type="subcellular location">
    <subcellularLocation>
        <location evidence="9">Cytoplasm</location>
    </subcellularLocation>
</comment>
<keyword evidence="11" id="KW-0560">Oxidoreductase</keyword>
<evidence type="ECO:0000256" key="8">
    <source>
        <dbReference type="ARBA" id="ARBA00023186"/>
    </source>
</evidence>
<dbReference type="SFLD" id="SFLDG01082">
    <property type="entry name" value="B12-binding_domain_containing"/>
    <property type="match status" value="1"/>
</dbReference>
<dbReference type="PROSITE" id="PS51918">
    <property type="entry name" value="RADICAL_SAM"/>
    <property type="match status" value="1"/>
</dbReference>
<evidence type="ECO:0000313" key="11">
    <source>
        <dbReference type="EMBL" id="NYE56304.1"/>
    </source>
</evidence>
<dbReference type="SFLD" id="SFLDS00029">
    <property type="entry name" value="Radical_SAM"/>
    <property type="match status" value="1"/>
</dbReference>
<dbReference type="InterPro" id="IPR013785">
    <property type="entry name" value="Aldolase_TIM"/>
</dbReference>
<dbReference type="RefSeq" id="WP_028051515.1">
    <property type="nucleotide sequence ID" value="NZ_ATYG01000002.1"/>
</dbReference>
<dbReference type="NCBIfam" id="TIGR00539">
    <property type="entry name" value="hemN_rel"/>
    <property type="match status" value="1"/>
</dbReference>
<keyword evidence="3 9" id="KW-0349">Heme</keyword>
<evidence type="ECO:0000256" key="5">
    <source>
        <dbReference type="ARBA" id="ARBA00022723"/>
    </source>
</evidence>
<keyword evidence="7 9" id="KW-0411">Iron-sulfur</keyword>
<comment type="similarity">
    <text evidence="1">Belongs to the anaerobic coproporphyrinogen-III oxidase family. HemW subfamily.</text>
</comment>
<keyword evidence="12" id="KW-1185">Reference proteome</keyword>
<evidence type="ECO:0000256" key="1">
    <source>
        <dbReference type="ARBA" id="ARBA00006100"/>
    </source>
</evidence>
<keyword evidence="9" id="KW-0963">Cytoplasm</keyword>
<evidence type="ECO:0000256" key="9">
    <source>
        <dbReference type="RuleBase" id="RU364116"/>
    </source>
</evidence>
<dbReference type="SFLD" id="SFLDF00562">
    <property type="entry name" value="HemN-like__clustered_with_heat"/>
    <property type="match status" value="1"/>
</dbReference>
<dbReference type="InterPro" id="IPR034505">
    <property type="entry name" value="Coproporphyrinogen-III_oxidase"/>
</dbReference>
<organism evidence="11 12">
    <name type="scientific">Carboxydothermus ferrireducens DSM 11255</name>
    <dbReference type="NCBI Taxonomy" id="1119529"/>
    <lineage>
        <taxon>Bacteria</taxon>
        <taxon>Bacillati</taxon>
        <taxon>Bacillota</taxon>
        <taxon>Clostridia</taxon>
        <taxon>Thermoanaerobacterales</taxon>
        <taxon>Thermoanaerobacteraceae</taxon>
        <taxon>Carboxydothermus</taxon>
    </lineage>
</organism>
<evidence type="ECO:0000256" key="3">
    <source>
        <dbReference type="ARBA" id="ARBA00022617"/>
    </source>
</evidence>
<evidence type="ECO:0000313" key="12">
    <source>
        <dbReference type="Proteomes" id="UP000604066"/>
    </source>
</evidence>
<dbReference type="SMART" id="SM00729">
    <property type="entry name" value="Elp3"/>
    <property type="match status" value="1"/>
</dbReference>
<dbReference type="PANTHER" id="PTHR13932">
    <property type="entry name" value="COPROPORPHYRINIGEN III OXIDASE"/>
    <property type="match status" value="1"/>
</dbReference>
<dbReference type="InterPro" id="IPR006638">
    <property type="entry name" value="Elp3/MiaA/NifB-like_rSAM"/>
</dbReference>
<dbReference type="Proteomes" id="UP000604066">
    <property type="component" value="Unassembled WGS sequence"/>
</dbReference>
<dbReference type="SFLD" id="SFLDG01065">
    <property type="entry name" value="anaerobic_coproporphyrinogen-I"/>
    <property type="match status" value="1"/>
</dbReference>
<dbReference type="EMBL" id="JACCBS010000001">
    <property type="protein sequence ID" value="NYE56304.1"/>
    <property type="molecule type" value="Genomic_DNA"/>
</dbReference>
<dbReference type="InterPro" id="IPR058240">
    <property type="entry name" value="rSAM_sf"/>
</dbReference>
<dbReference type="Pfam" id="PF04055">
    <property type="entry name" value="Radical_SAM"/>
    <property type="match status" value="1"/>
</dbReference>
<dbReference type="InterPro" id="IPR010723">
    <property type="entry name" value="HemN_C"/>
</dbReference>
<feature type="domain" description="Radical SAM core" evidence="10">
    <location>
        <begin position="2"/>
        <end position="235"/>
    </location>
</feature>
<dbReference type="Pfam" id="PF06969">
    <property type="entry name" value="HemN_C"/>
    <property type="match status" value="1"/>
</dbReference>
<keyword evidence="6 9" id="KW-0408">Iron</keyword>
<comment type="function">
    <text evidence="9">Probably acts as a heme chaperone, transferring heme to an unknown acceptor. Binds one molecule of heme per monomer, possibly covalently. Binds 1 [4Fe-4S] cluster. The cluster is coordinated with 3 cysteines and an exchangeable S-adenosyl-L-methionine.</text>
</comment>
<evidence type="ECO:0000256" key="2">
    <source>
        <dbReference type="ARBA" id="ARBA00017228"/>
    </source>
</evidence>